<dbReference type="PANTHER" id="PTHR30075:SF2">
    <property type="entry name" value="GLYCINE--TRNA LIGASE, CHLOROPLASTIC_MITOCHONDRIAL 2"/>
    <property type="match status" value="1"/>
</dbReference>
<evidence type="ECO:0000256" key="2">
    <source>
        <dbReference type="ARBA" id="ARBA00008226"/>
    </source>
</evidence>
<evidence type="ECO:0000256" key="8">
    <source>
        <dbReference type="ARBA" id="ARBA00023146"/>
    </source>
</evidence>
<evidence type="ECO:0000259" key="11">
    <source>
        <dbReference type="Pfam" id="PF05746"/>
    </source>
</evidence>
<comment type="subunit">
    <text evidence="10">Tetramer of two alpha and two beta subunits.</text>
</comment>
<evidence type="ECO:0000256" key="7">
    <source>
        <dbReference type="ARBA" id="ARBA00022917"/>
    </source>
</evidence>
<dbReference type="InterPro" id="IPR015944">
    <property type="entry name" value="Gly-tRNA-synth_bsu"/>
</dbReference>
<dbReference type="InterPro" id="IPR006194">
    <property type="entry name" value="Gly-tRNA-synth_heterodimer"/>
</dbReference>
<dbReference type="PANTHER" id="PTHR30075">
    <property type="entry name" value="GLYCYL-TRNA SYNTHETASE"/>
    <property type="match status" value="1"/>
</dbReference>
<dbReference type="Pfam" id="PF02092">
    <property type="entry name" value="tRNA_synt_2f"/>
    <property type="match status" value="1"/>
</dbReference>
<dbReference type="EMBL" id="CP071091">
    <property type="protein sequence ID" value="QSQ16125.1"/>
    <property type="molecule type" value="Genomic_DNA"/>
</dbReference>
<dbReference type="Pfam" id="PF05746">
    <property type="entry name" value="DALR_1"/>
    <property type="match status" value="1"/>
</dbReference>
<evidence type="ECO:0000313" key="12">
    <source>
        <dbReference type="EMBL" id="QSQ16125.1"/>
    </source>
</evidence>
<keyword evidence="3 10" id="KW-0963">Cytoplasm</keyword>
<evidence type="ECO:0000256" key="9">
    <source>
        <dbReference type="ARBA" id="ARBA00047937"/>
    </source>
</evidence>
<gene>
    <name evidence="10" type="primary">glyS</name>
    <name evidence="12" type="ORF">JY572_08780</name>
</gene>
<accession>A0ABX7NBG1</accession>
<keyword evidence="4 10" id="KW-0436">Ligase</keyword>
<dbReference type="PRINTS" id="PR01045">
    <property type="entry name" value="TRNASYNTHGB"/>
</dbReference>
<dbReference type="RefSeq" id="WP_206717798.1">
    <property type="nucleotide sequence ID" value="NZ_CP071091.1"/>
</dbReference>
<sequence>MARDLLLEVGAEEIPASFIGPALEDLRRVVTERMADARLKHGEVKLYGTPRRLAVLVLGVADAGEDVVKEVLGPSAKAAFDAQGKPTKAAEKFAEGLKLTVEQLGRSQTAKGEYVSARVEEKGRPAADILQDALHVAVHSINFRKSMRWGDVEASFARPVQWLLALLGGDLVPVVFGDVKSGRVTYGHRFLSPGAIELKAPADYEAVLEKANVVADIAKRRAQLVQKVTAAAKAAGGQVLEDEGLVDQVTNLVELPSPVVGSFEERHLDLPPEVLVQEMKSHQRYFSLVDGAGKLLPKFIAVSNTPVRDEQLSLRGYQRVLRARLADGRFFFDEDRKTPLIDRVEKLGRVVWQGQLGTYLEKVERFRSLAVWLAGQTKRAGESATIERAATLAKADLVTGMVGEFPELQGAMGREYARASGETDAVALAIFEHYLPRGAEDALPTQDAGALIGIADRLDSLCGIFAIGKAPSGAADPFGLRRACIAIIRLVLGRGYRFSLSAAVDEALRLLAPKLANVKRKAGEPAPREQVLEFFRGRLKSLWGEQHRTDVVEAVLAAGFDDLVSTHKRLEALSLIVGRADFQPLAAAFKRVVNIVEKQGRDVAGGQTQAQKLVDDAERQLHTAFTQARNSVAGLVQSDDFSGALKEITGLKPAVDTFFDKVMVMAEDKDLRENRIRLLVEIGALFNLVADFSKIQAETVG</sequence>
<comment type="subcellular location">
    <subcellularLocation>
        <location evidence="1 10">Cytoplasm</location>
    </subcellularLocation>
</comment>
<dbReference type="PROSITE" id="PS50861">
    <property type="entry name" value="AA_TRNA_LIGASE_II_GLYAB"/>
    <property type="match status" value="1"/>
</dbReference>
<keyword evidence="7 10" id="KW-0648">Protein biosynthesis</keyword>
<evidence type="ECO:0000256" key="4">
    <source>
        <dbReference type="ARBA" id="ARBA00022598"/>
    </source>
</evidence>
<organism evidence="12 13">
    <name type="scientific">Myxococcus landrumensis</name>
    <dbReference type="NCBI Taxonomy" id="2813577"/>
    <lineage>
        <taxon>Bacteria</taxon>
        <taxon>Pseudomonadati</taxon>
        <taxon>Myxococcota</taxon>
        <taxon>Myxococcia</taxon>
        <taxon>Myxococcales</taxon>
        <taxon>Cystobacterineae</taxon>
        <taxon>Myxococcaceae</taxon>
        <taxon>Myxococcus</taxon>
    </lineage>
</organism>
<evidence type="ECO:0000256" key="1">
    <source>
        <dbReference type="ARBA" id="ARBA00004496"/>
    </source>
</evidence>
<dbReference type="NCBIfam" id="TIGR00211">
    <property type="entry name" value="glyS"/>
    <property type="match status" value="1"/>
</dbReference>
<evidence type="ECO:0000256" key="3">
    <source>
        <dbReference type="ARBA" id="ARBA00022490"/>
    </source>
</evidence>
<dbReference type="GO" id="GO:0004820">
    <property type="term" value="F:glycine-tRNA ligase activity"/>
    <property type="evidence" value="ECO:0007669"/>
    <property type="project" value="UniProtKB-EC"/>
</dbReference>
<evidence type="ECO:0000256" key="6">
    <source>
        <dbReference type="ARBA" id="ARBA00022840"/>
    </source>
</evidence>
<comment type="similarity">
    <text evidence="2 10">Belongs to the class-II aminoacyl-tRNA synthetase family.</text>
</comment>
<name>A0ABX7NBG1_9BACT</name>
<keyword evidence="13" id="KW-1185">Reference proteome</keyword>
<reference evidence="12 13" key="1">
    <citation type="submission" date="2021-02" db="EMBL/GenBank/DDBJ databases">
        <title>De Novo genome assembly of isolated myxobacteria.</title>
        <authorList>
            <person name="Stevens D.C."/>
        </authorList>
    </citation>
    <scope>NUCLEOTIDE SEQUENCE [LARGE SCALE GENOMIC DNA]</scope>
    <source>
        <strain evidence="12 13">SCHIC003</strain>
    </source>
</reference>
<keyword evidence="6 10" id="KW-0067">ATP-binding</keyword>
<dbReference type="EC" id="6.1.1.14" evidence="10"/>
<evidence type="ECO:0000256" key="5">
    <source>
        <dbReference type="ARBA" id="ARBA00022741"/>
    </source>
</evidence>
<dbReference type="InterPro" id="IPR008909">
    <property type="entry name" value="DALR_anticod-bd"/>
</dbReference>
<comment type="catalytic activity">
    <reaction evidence="9 10">
        <text>tRNA(Gly) + glycine + ATP = glycyl-tRNA(Gly) + AMP + diphosphate</text>
        <dbReference type="Rhea" id="RHEA:16013"/>
        <dbReference type="Rhea" id="RHEA-COMP:9664"/>
        <dbReference type="Rhea" id="RHEA-COMP:9683"/>
        <dbReference type="ChEBI" id="CHEBI:30616"/>
        <dbReference type="ChEBI" id="CHEBI:33019"/>
        <dbReference type="ChEBI" id="CHEBI:57305"/>
        <dbReference type="ChEBI" id="CHEBI:78442"/>
        <dbReference type="ChEBI" id="CHEBI:78522"/>
        <dbReference type="ChEBI" id="CHEBI:456215"/>
        <dbReference type="EC" id="6.1.1.14"/>
    </reaction>
</comment>
<dbReference type="Proteomes" id="UP000663090">
    <property type="component" value="Chromosome"/>
</dbReference>
<evidence type="ECO:0000313" key="13">
    <source>
        <dbReference type="Proteomes" id="UP000663090"/>
    </source>
</evidence>
<protein>
    <recommendedName>
        <fullName evidence="10">Glycine--tRNA ligase beta subunit</fullName>
        <ecNumber evidence="10">6.1.1.14</ecNumber>
    </recommendedName>
    <alternativeName>
        <fullName evidence="10">Glycyl-tRNA synthetase beta subunit</fullName>
        <shortName evidence="10">GlyRS</shortName>
    </alternativeName>
</protein>
<feature type="domain" description="DALR anticodon binding" evidence="11">
    <location>
        <begin position="587"/>
        <end position="684"/>
    </location>
</feature>
<keyword evidence="5 10" id="KW-0547">Nucleotide-binding</keyword>
<dbReference type="SUPFAM" id="SSF109604">
    <property type="entry name" value="HD-domain/PDEase-like"/>
    <property type="match status" value="1"/>
</dbReference>
<dbReference type="HAMAP" id="MF_00255">
    <property type="entry name" value="Gly_tRNA_synth_beta"/>
    <property type="match status" value="1"/>
</dbReference>
<keyword evidence="8 10" id="KW-0030">Aminoacyl-tRNA synthetase</keyword>
<evidence type="ECO:0000256" key="10">
    <source>
        <dbReference type="HAMAP-Rule" id="MF_00255"/>
    </source>
</evidence>
<proteinExistence type="inferred from homology"/>